<dbReference type="InterPro" id="IPR044066">
    <property type="entry name" value="TRIAD_supradom"/>
</dbReference>
<comment type="caution">
    <text evidence="14">The sequence shown here is derived from an EMBL/GenBank/DDBJ whole genome shotgun (WGS) entry which is preliminary data.</text>
</comment>
<dbReference type="Pfam" id="PF04784">
    <property type="entry name" value="DUF547"/>
    <property type="match status" value="1"/>
</dbReference>
<dbReference type="InterPro" id="IPR054694">
    <property type="entry name" value="Parkin-like_IBR"/>
</dbReference>
<dbReference type="PANTHER" id="PTHR23054:SF20">
    <property type="entry name" value="DUF547 DOMAIN-CONTAINING PROTEIN"/>
    <property type="match status" value="1"/>
</dbReference>
<dbReference type="EC" id="2.3.2.31" evidence="3"/>
<dbReference type="InterPro" id="IPR025757">
    <property type="entry name" value="MIP1_Leuzipper"/>
</dbReference>
<evidence type="ECO:0000256" key="8">
    <source>
        <dbReference type="ARBA" id="ARBA00022786"/>
    </source>
</evidence>
<accession>A0ABR2A103</accession>
<protein>
    <recommendedName>
        <fullName evidence="3">RBR-type E3 ubiquitin transferase</fullName>
        <ecNumber evidence="3">2.3.2.31</ecNumber>
    </recommendedName>
</protein>
<dbReference type="Pfam" id="PF22605">
    <property type="entry name" value="IBR_2"/>
    <property type="match status" value="1"/>
</dbReference>
<dbReference type="EMBL" id="JBBPBN010000431">
    <property type="protein sequence ID" value="KAK8486672.1"/>
    <property type="molecule type" value="Genomic_DNA"/>
</dbReference>
<feature type="region of interest" description="Disordered" evidence="11">
    <location>
        <begin position="1"/>
        <end position="26"/>
    </location>
</feature>
<feature type="domain" description="RING-type" evidence="12">
    <location>
        <begin position="123"/>
        <end position="171"/>
    </location>
</feature>
<dbReference type="InterPro" id="IPR013083">
    <property type="entry name" value="Znf_RING/FYVE/PHD"/>
</dbReference>
<evidence type="ECO:0000259" key="13">
    <source>
        <dbReference type="PROSITE" id="PS51873"/>
    </source>
</evidence>
<evidence type="ECO:0000313" key="14">
    <source>
        <dbReference type="EMBL" id="KAK8486672.1"/>
    </source>
</evidence>
<evidence type="ECO:0000256" key="7">
    <source>
        <dbReference type="ARBA" id="ARBA00022771"/>
    </source>
</evidence>
<dbReference type="Pfam" id="PF14389">
    <property type="entry name" value="Lzipper-MIP1"/>
    <property type="match status" value="1"/>
</dbReference>
<dbReference type="Gene3D" id="3.30.40.10">
    <property type="entry name" value="Zinc/RING finger domain, C3HC4 (zinc finger)"/>
    <property type="match status" value="1"/>
</dbReference>
<keyword evidence="6" id="KW-0677">Repeat</keyword>
<dbReference type="Pfam" id="PF01485">
    <property type="entry name" value="IBR"/>
    <property type="match status" value="1"/>
</dbReference>
<keyword evidence="15" id="KW-1185">Reference proteome</keyword>
<gene>
    <name evidence="14" type="ORF">V6N11_033125</name>
</gene>
<name>A0ABR2A103_9ROSI</name>
<organism evidence="14 15">
    <name type="scientific">Hibiscus sabdariffa</name>
    <name type="common">roselle</name>
    <dbReference type="NCBI Taxonomy" id="183260"/>
    <lineage>
        <taxon>Eukaryota</taxon>
        <taxon>Viridiplantae</taxon>
        <taxon>Streptophyta</taxon>
        <taxon>Embryophyta</taxon>
        <taxon>Tracheophyta</taxon>
        <taxon>Spermatophyta</taxon>
        <taxon>Magnoliopsida</taxon>
        <taxon>eudicotyledons</taxon>
        <taxon>Gunneridae</taxon>
        <taxon>Pentapetalae</taxon>
        <taxon>rosids</taxon>
        <taxon>malvids</taxon>
        <taxon>Malvales</taxon>
        <taxon>Malvaceae</taxon>
        <taxon>Malvoideae</taxon>
        <taxon>Hibiscus</taxon>
    </lineage>
</organism>
<dbReference type="SUPFAM" id="SSF57850">
    <property type="entry name" value="RING/U-box"/>
    <property type="match status" value="3"/>
</dbReference>
<dbReference type="InterPro" id="IPR002867">
    <property type="entry name" value="IBR_dom"/>
</dbReference>
<dbReference type="PANTHER" id="PTHR23054">
    <property type="entry name" value="TERNARY COMPLEX FACTOR MIP1, LEUCINE-ZIPPER-RELATED"/>
    <property type="match status" value="1"/>
</dbReference>
<evidence type="ECO:0000256" key="3">
    <source>
        <dbReference type="ARBA" id="ARBA00012251"/>
    </source>
</evidence>
<dbReference type="SMART" id="SM00647">
    <property type="entry name" value="IBR"/>
    <property type="match status" value="2"/>
</dbReference>
<keyword evidence="7 10" id="KW-0863">Zinc-finger</keyword>
<dbReference type="CDD" id="cd16773">
    <property type="entry name" value="RING-HC_RBR_TRIAD1"/>
    <property type="match status" value="1"/>
</dbReference>
<proteinExistence type="predicted"/>
<sequence>MEDCGSSDEDYYYSSDRDSLDDLENEDSDLQWAAPSKFPATKVITKESLLAAQRKDLRRVMEMLSLREHHARTLLIHYRWDVEKLLSVLVEKGKADLFSEAGVSVVESEDTGTPVSSSSTAMCDICIEELPGDKMSKMDCGHAFCNDCWTEHFVVKINEGQSKRIRCMAHKCNAICDEAVVRNLVGKRHPDLAEKFDRFLLESYIEDNRMVKWCPSTPHCGNAIGVEDDEFCEVECSCGLQFCFSCLSEAHSPCSCMMWELWIKKCRDESETVNWITVHTKPCPKCHKPVEKNGGCNLVSCICGQAFCWLCGGATGRDHTWSRIAGHSCGRYIEDRENKTERAKRDLYRYMHYHNCYKAHTDSFKLESKLKETILEKVSISEERESRLRDFSWVNNGLLRLFRSRRVLSYSYPFAFYMFGEELFKDEMTDEERELKQHLFEDQQQQLEANVEKLSKFLEEPFDQYTDDKVMEIRMHVINLSVIIDNLCKKMYECIENDLLGSLQRNTHNIAPYKSKGIEKASELAVCRNSKASTTTGKCLPSDCGTSGKRDRPFSFGSSDDSGCPSPKQPKKESYGGGFFDLNLPAEVHTGPCKFDVSFPPPMMSDAVMPTLISSVLHSILSASSRTEPSETLKSKLLYSLLGGTVNFTMAEANWRGFGSNLQLQSMEATHKRSSSYPFEYTIKSHVEAKNNQNFSPEVQNSLKQESLLLRRRLQDQFAVRHALEKALSHRPFTYDAPVEDFNPKAAKELLKDIAVLELEIAYLEKYLLSLYRKAFDRRVSCLKTIDENPKPTSVAYKEMFPEVLAHDISSEKENPPKECSDVWGSDELQSKGSKKLLDSSIYRSHSSLSQGTAYSVTSPQRNVDKAVDLYHSLPLSMWEKARMNASNGLSLADHFGTDISHRVPKTPNWLSEEMIKTISTIYCELADPPSNNHDNFSSISYSSLVDDMWSTPRCGKFSSLNFHVDSPFSIAKSKECSGPTFKTVKVQGICRDSKKLQDIEHELQYYRSLVYQLEEIDVTRMKHDEKLAFWINVHNSLAMHAYLVYGIPKNNLKRLSLLLKAAYDVGGHTISIDTLQSSILGCRLPRPGQWLRFLFPSKMKFKVDDPRRDYTIESREPLLHFALSSGSYSDPAVRVYTPKEVYRELEVAKEEYIEANFGVNKEQKIMLPKIMEYYAKDAGLCSAGLLQMVEQFMPGALRENIQQSCNRRNGKIIEWIPHNFAFQYLFSKELA</sequence>
<dbReference type="CDD" id="cd20346">
    <property type="entry name" value="BRcat_RBR_ANKIB1"/>
    <property type="match status" value="1"/>
</dbReference>
<evidence type="ECO:0000256" key="1">
    <source>
        <dbReference type="ARBA" id="ARBA00001798"/>
    </source>
</evidence>
<keyword evidence="9" id="KW-0862">Zinc</keyword>
<dbReference type="InterPro" id="IPR045840">
    <property type="entry name" value="Ariadne"/>
</dbReference>
<comment type="catalytic activity">
    <reaction evidence="1">
        <text>[E2 ubiquitin-conjugating enzyme]-S-ubiquitinyl-L-cysteine + [acceptor protein]-L-lysine = [E2 ubiquitin-conjugating enzyme]-L-cysteine + [acceptor protein]-N(6)-ubiquitinyl-L-lysine.</text>
        <dbReference type="EC" id="2.3.2.31"/>
    </reaction>
</comment>
<evidence type="ECO:0000259" key="12">
    <source>
        <dbReference type="PROSITE" id="PS50089"/>
    </source>
</evidence>
<evidence type="ECO:0000256" key="11">
    <source>
        <dbReference type="SAM" id="MobiDB-lite"/>
    </source>
</evidence>
<dbReference type="InterPro" id="IPR006869">
    <property type="entry name" value="DUF547"/>
</dbReference>
<feature type="domain" description="RING-type" evidence="13">
    <location>
        <begin position="119"/>
        <end position="333"/>
    </location>
</feature>
<evidence type="ECO:0000256" key="4">
    <source>
        <dbReference type="ARBA" id="ARBA00022679"/>
    </source>
</evidence>
<feature type="region of interest" description="Disordered" evidence="11">
    <location>
        <begin position="533"/>
        <end position="573"/>
    </location>
</feature>
<dbReference type="PROSITE" id="PS50089">
    <property type="entry name" value="ZF_RING_2"/>
    <property type="match status" value="1"/>
</dbReference>
<dbReference type="Pfam" id="PF21235">
    <property type="entry name" value="UBA_ARI1"/>
    <property type="match status" value="1"/>
</dbReference>
<dbReference type="CDD" id="cd22586">
    <property type="entry name" value="Rcat_RBR_ARI1-like"/>
    <property type="match status" value="1"/>
</dbReference>
<evidence type="ECO:0000256" key="9">
    <source>
        <dbReference type="ARBA" id="ARBA00022833"/>
    </source>
</evidence>
<keyword evidence="8" id="KW-0833">Ubl conjugation pathway</keyword>
<reference evidence="14 15" key="1">
    <citation type="journal article" date="2024" name="G3 (Bethesda)">
        <title>Genome assembly of Hibiscus sabdariffa L. provides insights into metabolisms of medicinal natural products.</title>
        <authorList>
            <person name="Kim T."/>
        </authorList>
    </citation>
    <scope>NUCLEOTIDE SEQUENCE [LARGE SCALE GENOMIC DNA]</scope>
    <source>
        <strain evidence="14">TK-2024</strain>
        <tissue evidence="14">Old leaves</tissue>
    </source>
</reference>
<evidence type="ECO:0000256" key="6">
    <source>
        <dbReference type="ARBA" id="ARBA00022737"/>
    </source>
</evidence>
<dbReference type="InterPro" id="IPR001841">
    <property type="entry name" value="Znf_RING"/>
</dbReference>
<keyword evidence="4" id="KW-0808">Transferase</keyword>
<keyword evidence="5" id="KW-0479">Metal-binding</keyword>
<feature type="compositionally biased region" description="Acidic residues" evidence="11">
    <location>
        <begin position="1"/>
        <end position="11"/>
    </location>
</feature>
<dbReference type="Gene3D" id="1.20.120.1750">
    <property type="match status" value="1"/>
</dbReference>
<dbReference type="Pfam" id="PF19422">
    <property type="entry name" value="Ariadne"/>
    <property type="match status" value="1"/>
</dbReference>
<evidence type="ECO:0000256" key="2">
    <source>
        <dbReference type="ARBA" id="ARBA00004906"/>
    </source>
</evidence>
<evidence type="ECO:0000256" key="10">
    <source>
        <dbReference type="PROSITE-ProRule" id="PRU00175"/>
    </source>
</evidence>
<dbReference type="InterPro" id="IPR048962">
    <property type="entry name" value="ARIH1-like_UBL"/>
</dbReference>
<dbReference type="PROSITE" id="PS51873">
    <property type="entry name" value="TRIAD"/>
    <property type="match status" value="1"/>
</dbReference>
<dbReference type="Proteomes" id="UP001396334">
    <property type="component" value="Unassembled WGS sequence"/>
</dbReference>
<evidence type="ECO:0000256" key="5">
    <source>
        <dbReference type="ARBA" id="ARBA00022723"/>
    </source>
</evidence>
<evidence type="ECO:0000313" key="15">
    <source>
        <dbReference type="Proteomes" id="UP001396334"/>
    </source>
</evidence>
<comment type="pathway">
    <text evidence="2">Protein modification; protein ubiquitination.</text>
</comment>